<dbReference type="AlphaFoldDB" id="A0A964BN55"/>
<accession>A0A964BN55</accession>
<dbReference type="Proteomes" id="UP000729733">
    <property type="component" value="Unassembled WGS sequence"/>
</dbReference>
<name>A0A964BN55_9CYAN</name>
<dbReference type="RefSeq" id="WP_229639366.1">
    <property type="nucleotide sequence ID" value="NZ_JADWDC010000008.1"/>
</dbReference>
<dbReference type="EMBL" id="JADWDC010000008">
    <property type="protein sequence ID" value="MCC0176325.1"/>
    <property type="molecule type" value="Genomic_DNA"/>
</dbReference>
<reference evidence="1" key="1">
    <citation type="journal article" date="2021" name="Antonie Van Leeuwenhoek">
        <title>Draft genome and description of Waterburya agarophytonicola gen. nov. sp. nov. (Pleurocapsales, Cyanobacteria): a seaweed symbiont.</title>
        <authorList>
            <person name="Bonthond G."/>
            <person name="Shalygin S."/>
            <person name="Bayer T."/>
            <person name="Weinberger F."/>
        </authorList>
    </citation>
    <scope>NUCLEOTIDE SEQUENCE</scope>
    <source>
        <strain evidence="1">KI4</strain>
    </source>
</reference>
<sequence length="76" mass="8679">MKIKASGIQTGDRIIAYFKNKMQICTVKQISTCDRPNIKLWVFSGEHYRHSSAGNIQFKSETFVDLIEQKSPISKS</sequence>
<comment type="caution">
    <text evidence="1">The sequence shown here is derived from an EMBL/GenBank/DDBJ whole genome shotgun (WGS) entry which is preliminary data.</text>
</comment>
<evidence type="ECO:0000313" key="2">
    <source>
        <dbReference type="Proteomes" id="UP000729733"/>
    </source>
</evidence>
<proteinExistence type="predicted"/>
<evidence type="ECO:0000313" key="1">
    <source>
        <dbReference type="EMBL" id="MCC0176325.1"/>
    </source>
</evidence>
<protein>
    <submittedName>
        <fullName evidence="1">Uncharacterized protein</fullName>
    </submittedName>
</protein>
<gene>
    <name evidence="1" type="ORF">I4641_04955</name>
</gene>
<keyword evidence="2" id="KW-1185">Reference proteome</keyword>
<organism evidence="1 2">
    <name type="scientific">Waterburya agarophytonicola KI4</name>
    <dbReference type="NCBI Taxonomy" id="2874699"/>
    <lineage>
        <taxon>Bacteria</taxon>
        <taxon>Bacillati</taxon>
        <taxon>Cyanobacteriota</taxon>
        <taxon>Cyanophyceae</taxon>
        <taxon>Pleurocapsales</taxon>
        <taxon>Hyellaceae</taxon>
        <taxon>Waterburya</taxon>
        <taxon>Waterburya agarophytonicola</taxon>
    </lineage>
</organism>